<dbReference type="InterPro" id="IPR036388">
    <property type="entry name" value="WH-like_DNA-bd_sf"/>
</dbReference>
<dbReference type="InterPro" id="IPR014284">
    <property type="entry name" value="RNA_pol_sigma-70_dom"/>
</dbReference>
<proteinExistence type="inferred from homology"/>
<dbReference type="AlphaFoldDB" id="A0A1M5NRW7"/>
<feature type="domain" description="RNA polymerase sigma-70 region 2" evidence="5">
    <location>
        <begin position="19"/>
        <end position="85"/>
    </location>
</feature>
<accession>A0A1M5NRW7</accession>
<dbReference type="PANTHER" id="PTHR43133">
    <property type="entry name" value="RNA POLYMERASE ECF-TYPE SIGMA FACTO"/>
    <property type="match status" value="1"/>
</dbReference>
<dbReference type="Pfam" id="PF08281">
    <property type="entry name" value="Sigma70_r4_2"/>
    <property type="match status" value="1"/>
</dbReference>
<dbReference type="Proteomes" id="UP000183988">
    <property type="component" value="Unassembled WGS sequence"/>
</dbReference>
<dbReference type="RefSeq" id="WP_072892123.1">
    <property type="nucleotide sequence ID" value="NZ_FQVW01000088.1"/>
</dbReference>
<feature type="domain" description="RNA polymerase sigma factor 70 region 4 type 2" evidence="6">
    <location>
        <begin position="119"/>
        <end position="171"/>
    </location>
</feature>
<evidence type="ECO:0000259" key="6">
    <source>
        <dbReference type="Pfam" id="PF08281"/>
    </source>
</evidence>
<dbReference type="InterPro" id="IPR013325">
    <property type="entry name" value="RNA_pol_sigma_r2"/>
</dbReference>
<dbReference type="GO" id="GO:0003677">
    <property type="term" value="F:DNA binding"/>
    <property type="evidence" value="ECO:0007669"/>
    <property type="project" value="InterPro"/>
</dbReference>
<dbReference type="InterPro" id="IPR013324">
    <property type="entry name" value="RNA_pol_sigma_r3/r4-like"/>
</dbReference>
<dbReference type="OrthoDB" id="9784984at2"/>
<evidence type="ECO:0000256" key="4">
    <source>
        <dbReference type="ARBA" id="ARBA00023163"/>
    </source>
</evidence>
<dbReference type="PANTHER" id="PTHR43133:SF51">
    <property type="entry name" value="RNA POLYMERASE SIGMA FACTOR"/>
    <property type="match status" value="1"/>
</dbReference>
<dbReference type="SUPFAM" id="SSF88659">
    <property type="entry name" value="Sigma3 and sigma4 domains of RNA polymerase sigma factors"/>
    <property type="match status" value="1"/>
</dbReference>
<comment type="similarity">
    <text evidence="1">Belongs to the sigma-70 factor family. ECF subfamily.</text>
</comment>
<dbReference type="Gene3D" id="1.10.10.10">
    <property type="entry name" value="Winged helix-like DNA-binding domain superfamily/Winged helix DNA-binding domain"/>
    <property type="match status" value="1"/>
</dbReference>
<dbReference type="InterPro" id="IPR013249">
    <property type="entry name" value="RNA_pol_sigma70_r4_t2"/>
</dbReference>
<dbReference type="STRING" id="930117.SAMN05216225_10885"/>
<evidence type="ECO:0000313" key="8">
    <source>
        <dbReference type="Proteomes" id="UP000183988"/>
    </source>
</evidence>
<name>A0A1M5NRW7_9BACI</name>
<keyword evidence="2" id="KW-0805">Transcription regulation</keyword>
<dbReference type="SUPFAM" id="SSF88946">
    <property type="entry name" value="Sigma2 domain of RNA polymerase sigma factors"/>
    <property type="match status" value="1"/>
</dbReference>
<evidence type="ECO:0000256" key="2">
    <source>
        <dbReference type="ARBA" id="ARBA00023015"/>
    </source>
</evidence>
<gene>
    <name evidence="7" type="ORF">SAMN05216225_10885</name>
</gene>
<dbReference type="Pfam" id="PF04542">
    <property type="entry name" value="Sigma70_r2"/>
    <property type="match status" value="1"/>
</dbReference>
<evidence type="ECO:0000259" key="5">
    <source>
        <dbReference type="Pfam" id="PF04542"/>
    </source>
</evidence>
<dbReference type="EMBL" id="FQVW01000088">
    <property type="protein sequence ID" value="SHG92291.1"/>
    <property type="molecule type" value="Genomic_DNA"/>
</dbReference>
<keyword evidence="8" id="KW-1185">Reference proteome</keyword>
<evidence type="ECO:0000256" key="3">
    <source>
        <dbReference type="ARBA" id="ARBA00023082"/>
    </source>
</evidence>
<dbReference type="InterPro" id="IPR007627">
    <property type="entry name" value="RNA_pol_sigma70_r2"/>
</dbReference>
<organism evidence="7 8">
    <name type="scientific">Ornithinibacillus halophilus</name>
    <dbReference type="NCBI Taxonomy" id="930117"/>
    <lineage>
        <taxon>Bacteria</taxon>
        <taxon>Bacillati</taxon>
        <taxon>Bacillota</taxon>
        <taxon>Bacilli</taxon>
        <taxon>Bacillales</taxon>
        <taxon>Bacillaceae</taxon>
        <taxon>Ornithinibacillus</taxon>
    </lineage>
</organism>
<dbReference type="InterPro" id="IPR039425">
    <property type="entry name" value="RNA_pol_sigma-70-like"/>
</dbReference>
<dbReference type="GO" id="GO:0016987">
    <property type="term" value="F:sigma factor activity"/>
    <property type="evidence" value="ECO:0007669"/>
    <property type="project" value="UniProtKB-KW"/>
</dbReference>
<protein>
    <submittedName>
        <fullName evidence="7">RNA polymerase, sigma subunit, SigY</fullName>
    </submittedName>
</protein>
<keyword evidence="3" id="KW-0731">Sigma factor</keyword>
<dbReference type="NCBIfam" id="TIGR02937">
    <property type="entry name" value="sigma70-ECF"/>
    <property type="match status" value="1"/>
</dbReference>
<keyword evidence="4" id="KW-0804">Transcription</keyword>
<evidence type="ECO:0000256" key="1">
    <source>
        <dbReference type="ARBA" id="ARBA00010641"/>
    </source>
</evidence>
<dbReference type="CDD" id="cd06171">
    <property type="entry name" value="Sigma70_r4"/>
    <property type="match status" value="1"/>
</dbReference>
<evidence type="ECO:0000313" key="7">
    <source>
        <dbReference type="EMBL" id="SHG92291.1"/>
    </source>
</evidence>
<reference evidence="7 8" key="1">
    <citation type="submission" date="2016-11" db="EMBL/GenBank/DDBJ databases">
        <authorList>
            <person name="Jaros S."/>
            <person name="Januszkiewicz K."/>
            <person name="Wedrychowicz H."/>
        </authorList>
    </citation>
    <scope>NUCLEOTIDE SEQUENCE [LARGE SCALE GENOMIC DNA]</scope>
    <source>
        <strain evidence="7 8">IBRC-M 10683</strain>
    </source>
</reference>
<sequence length="187" mass="21666">MHHLIDSAKAGDIDAYGQLIDQFSGTVERFAFQIGVSYDDVPDVSQEVFLRIYRFLHQFDGESSFSTWLYKITLNVARDYGRKQSSIKSKTELLKRQQNIDASVVEPIEMQLLRDEEDRYLYQCIQELKDKYRIPIVLHYFQDLTYQEISKVIGAKESTVKVRVLRGRNQLADKINNSLVKGGINHG</sequence>
<dbReference type="Gene3D" id="1.10.1740.10">
    <property type="match status" value="1"/>
</dbReference>
<dbReference type="GO" id="GO:0006352">
    <property type="term" value="P:DNA-templated transcription initiation"/>
    <property type="evidence" value="ECO:0007669"/>
    <property type="project" value="InterPro"/>
</dbReference>